<dbReference type="RefSeq" id="WP_380129452.1">
    <property type="nucleotide sequence ID" value="NZ_JBHSIU010000146.1"/>
</dbReference>
<feature type="non-terminal residue" evidence="3">
    <location>
        <position position="664"/>
    </location>
</feature>
<evidence type="ECO:0000259" key="2">
    <source>
        <dbReference type="PROSITE" id="PS51737"/>
    </source>
</evidence>
<dbReference type="InterPro" id="IPR011109">
    <property type="entry name" value="DNA_bind_recombinase_dom"/>
</dbReference>
<evidence type="ECO:0000313" key="4">
    <source>
        <dbReference type="Proteomes" id="UP001595912"/>
    </source>
</evidence>
<evidence type="ECO:0000259" key="1">
    <source>
        <dbReference type="PROSITE" id="PS51736"/>
    </source>
</evidence>
<gene>
    <name evidence="3" type="ORF">ACFPIJ_64410</name>
</gene>
<reference evidence="4" key="1">
    <citation type="journal article" date="2019" name="Int. J. Syst. Evol. Microbiol.">
        <title>The Global Catalogue of Microorganisms (GCM) 10K type strain sequencing project: providing services to taxonomists for standard genome sequencing and annotation.</title>
        <authorList>
            <consortium name="The Broad Institute Genomics Platform"/>
            <consortium name="The Broad Institute Genome Sequencing Center for Infectious Disease"/>
            <person name="Wu L."/>
            <person name="Ma J."/>
        </authorList>
    </citation>
    <scope>NUCLEOTIDE SEQUENCE [LARGE SCALE GENOMIC DNA]</scope>
    <source>
        <strain evidence="4">CGMCC 4.7152</strain>
    </source>
</reference>
<dbReference type="Proteomes" id="UP001595912">
    <property type="component" value="Unassembled WGS sequence"/>
</dbReference>
<keyword evidence="4" id="KW-1185">Reference proteome</keyword>
<dbReference type="PROSITE" id="PS51737">
    <property type="entry name" value="RECOMBINASE_DNA_BIND"/>
    <property type="match status" value="1"/>
</dbReference>
<evidence type="ECO:0000313" key="3">
    <source>
        <dbReference type="EMBL" id="MFC5008749.1"/>
    </source>
</evidence>
<organism evidence="3 4">
    <name type="scientific">Dactylosporangium cerinum</name>
    <dbReference type="NCBI Taxonomy" id="1434730"/>
    <lineage>
        <taxon>Bacteria</taxon>
        <taxon>Bacillati</taxon>
        <taxon>Actinomycetota</taxon>
        <taxon>Actinomycetes</taxon>
        <taxon>Micromonosporales</taxon>
        <taxon>Micromonosporaceae</taxon>
        <taxon>Dactylosporangium</taxon>
    </lineage>
</organism>
<dbReference type="PANTHER" id="PTHR30461:SF23">
    <property type="entry name" value="DNA RECOMBINASE-RELATED"/>
    <property type="match status" value="1"/>
</dbReference>
<name>A0ABV9WK35_9ACTN</name>
<dbReference type="PROSITE" id="PS51736">
    <property type="entry name" value="RECOMBINASES_3"/>
    <property type="match status" value="1"/>
</dbReference>
<dbReference type="InterPro" id="IPR036162">
    <property type="entry name" value="Resolvase-like_N_sf"/>
</dbReference>
<dbReference type="InterPro" id="IPR050639">
    <property type="entry name" value="SSR_resolvase"/>
</dbReference>
<accession>A0ABV9WK35</accession>
<protein>
    <submittedName>
        <fullName evidence="3">Recombinase family protein</fullName>
    </submittedName>
</protein>
<sequence>MRPTTKVTTSHRGRLAVVYVRQSSAVQVRLHGESTTRQYGLAGTAVEMGWAPGGVLTIDADLGVSGRFGAHRDGFTELLARVCRGEVGAIFGLEVSRLARSSGEFARLLELARLTDTLLVDADGVYDLSDVNDRLLLGLKGSMSEAELHLLNGRLHGAKLAAAHRGELRSPLAVGYVHDDGEVIVDPDEQVRQAVQDLFAEFAATGSALGVVKAFAATGRLFPQRKWGGAWDGQIKWGKLTHSRVLQAVKNPVYAGAYAYGRSYDARTVRPDGTVAAARVKRARAEWTVLIQDHHPGYITWQQFLDIEAKLAANHTKAGFRPPREGSALCQGIIFCGICGGRMTTRYGDGGRVHYLCQHRDPNRTTTCRTVAAVTVDDAVAALLLDAVTPQQLKLAVKAADELTDRYTRSHRAAELAVERARYEADRAERAFSHVDPENRLVARTLEGKWEAKLGALADAEAALVTARAARPPLPERDALLALAADLPRLWRDPDTQARDRKRLLRTLIADVTLLPQEHKDEVRIGVRWHTGATDEITAGRIGPGRTPAAALELIRRHGATHTSEQLAEMLNTEGLHTGRGHRWTKAGVARVREAYTIRGPRTVAIRNDEISVKEAAAELGVPADAIYNWLAQQQVPARRGPSGRWCIPWDPDTQAIYRRKVAA</sequence>
<dbReference type="SMART" id="SM00857">
    <property type="entry name" value="Resolvase"/>
    <property type="match status" value="1"/>
</dbReference>
<dbReference type="SUPFAM" id="SSF53041">
    <property type="entry name" value="Resolvase-like"/>
    <property type="match status" value="1"/>
</dbReference>
<dbReference type="EMBL" id="JBHSIU010000146">
    <property type="protein sequence ID" value="MFC5008749.1"/>
    <property type="molecule type" value="Genomic_DNA"/>
</dbReference>
<proteinExistence type="predicted"/>
<dbReference type="InterPro" id="IPR038109">
    <property type="entry name" value="DNA_bind_recomb_sf"/>
</dbReference>
<dbReference type="PANTHER" id="PTHR30461">
    <property type="entry name" value="DNA-INVERTASE FROM LAMBDOID PROPHAGE"/>
    <property type="match status" value="1"/>
</dbReference>
<comment type="caution">
    <text evidence="3">The sequence shown here is derived from an EMBL/GenBank/DDBJ whole genome shotgun (WGS) entry which is preliminary data.</text>
</comment>
<dbReference type="Gene3D" id="3.90.1750.20">
    <property type="entry name" value="Putative Large Serine Recombinase, Chain B, Domain 2"/>
    <property type="match status" value="1"/>
</dbReference>
<dbReference type="InterPro" id="IPR025827">
    <property type="entry name" value="Zn_ribbon_recom_dom"/>
</dbReference>
<dbReference type="CDD" id="cd00338">
    <property type="entry name" value="Ser_Recombinase"/>
    <property type="match status" value="1"/>
</dbReference>
<feature type="domain" description="Resolvase/invertase-type recombinase catalytic" evidence="1">
    <location>
        <begin position="15"/>
        <end position="166"/>
    </location>
</feature>
<dbReference type="InterPro" id="IPR006119">
    <property type="entry name" value="Resolv_N"/>
</dbReference>
<dbReference type="Gene3D" id="3.40.50.1390">
    <property type="entry name" value="Resolvase, N-terminal catalytic domain"/>
    <property type="match status" value="1"/>
</dbReference>
<dbReference type="Pfam" id="PF00239">
    <property type="entry name" value="Resolvase"/>
    <property type="match status" value="1"/>
</dbReference>
<feature type="domain" description="Recombinase" evidence="2">
    <location>
        <begin position="173"/>
        <end position="317"/>
    </location>
</feature>
<dbReference type="Pfam" id="PF07508">
    <property type="entry name" value="Recombinase"/>
    <property type="match status" value="1"/>
</dbReference>
<dbReference type="Pfam" id="PF13408">
    <property type="entry name" value="Zn_ribbon_recom"/>
    <property type="match status" value="1"/>
</dbReference>